<feature type="chain" id="PRO_5045259285" evidence="1">
    <location>
        <begin position="22"/>
        <end position="468"/>
    </location>
</feature>
<name>A0ABV8V3K7_9GAMM</name>
<dbReference type="Pfam" id="PF01979">
    <property type="entry name" value="Amidohydro_1"/>
    <property type="match status" value="1"/>
</dbReference>
<dbReference type="InterPro" id="IPR011059">
    <property type="entry name" value="Metal-dep_hydrolase_composite"/>
</dbReference>
<evidence type="ECO:0000313" key="4">
    <source>
        <dbReference type="Proteomes" id="UP001595840"/>
    </source>
</evidence>
<dbReference type="InterPro" id="IPR006680">
    <property type="entry name" value="Amidohydro-rel"/>
</dbReference>
<reference evidence="4" key="1">
    <citation type="journal article" date="2019" name="Int. J. Syst. Evol. Microbiol.">
        <title>The Global Catalogue of Microorganisms (GCM) 10K type strain sequencing project: providing services to taxonomists for standard genome sequencing and annotation.</title>
        <authorList>
            <consortium name="The Broad Institute Genomics Platform"/>
            <consortium name="The Broad Institute Genome Sequencing Center for Infectious Disease"/>
            <person name="Wu L."/>
            <person name="Ma J."/>
        </authorList>
    </citation>
    <scope>NUCLEOTIDE SEQUENCE [LARGE SCALE GENOMIC DNA]</scope>
    <source>
        <strain evidence="4">CECT 8570</strain>
    </source>
</reference>
<dbReference type="EMBL" id="JBHSCX010000005">
    <property type="protein sequence ID" value="MFC4362006.1"/>
    <property type="molecule type" value="Genomic_DNA"/>
</dbReference>
<keyword evidence="4" id="KW-1185">Reference proteome</keyword>
<sequence>MNRLVISGLAAAIALTLGACGEPEKAKPSLELPNKNPFPSTYTVPTSKTLLVKGANLLVGDGSEAEATDLVVMDGKIQAMGKGLQVPEGAVVIEAKGKWLTPGLIDVHSHMGVYPAPGTANHEDGNEMTAPVTAQVWAEHSVWPEDPQFEKALAGGITTVQILPGSGNLIGGRGVTLKNVPSLTVQGMKFPDAPYSLKMACGENPKRVYGEKGQLPSTRMGNMAGYRSAWIEAAAYKKGWDDYVKKIEAGEDADAPTRDLRLETLAGVLEGDIRIHNHCYKADEMAQMIDMAKEFGYKIAAFHHAVEGYKAAEMLAKEDICGVMWADWWGFKQEAFDMVEENIALVDYAKACAVIHSDDPIQVQRLNQEVAKAMTSGNKLGLGLTAADAIKWATLNPAKSLGLEDKIGSLKVGKNADLVLWDANPMSVYAHAEKVWIDGSLRFDRLDPSVQPTSDFNLGILEAGEVRP</sequence>
<dbReference type="SUPFAM" id="SSF51556">
    <property type="entry name" value="Metallo-dependent hydrolases"/>
    <property type="match status" value="1"/>
</dbReference>
<comment type="caution">
    <text evidence="3">The sequence shown here is derived from an EMBL/GenBank/DDBJ whole genome shotgun (WGS) entry which is preliminary data.</text>
</comment>
<evidence type="ECO:0000259" key="2">
    <source>
        <dbReference type="Pfam" id="PF01979"/>
    </source>
</evidence>
<dbReference type="InterPro" id="IPR051781">
    <property type="entry name" value="Metallo-dep_Hydrolase"/>
</dbReference>
<keyword evidence="1" id="KW-0732">Signal</keyword>
<gene>
    <name evidence="3" type="ORF">ACFOX3_06830</name>
</gene>
<dbReference type="InterPro" id="IPR032466">
    <property type="entry name" value="Metal_Hydrolase"/>
</dbReference>
<dbReference type="RefSeq" id="WP_290259218.1">
    <property type="nucleotide sequence ID" value="NZ_JAUFQG010000004.1"/>
</dbReference>
<feature type="signal peptide" evidence="1">
    <location>
        <begin position="1"/>
        <end position="21"/>
    </location>
</feature>
<dbReference type="PROSITE" id="PS51257">
    <property type="entry name" value="PROKAR_LIPOPROTEIN"/>
    <property type="match status" value="1"/>
</dbReference>
<dbReference type="Gene3D" id="3.20.20.140">
    <property type="entry name" value="Metal-dependent hydrolases"/>
    <property type="match status" value="1"/>
</dbReference>
<dbReference type="PANTHER" id="PTHR43135:SF3">
    <property type="entry name" value="ALPHA-D-RIBOSE 1-METHYLPHOSPHONATE 5-TRIPHOSPHATE DIPHOSPHATASE"/>
    <property type="match status" value="1"/>
</dbReference>
<evidence type="ECO:0000313" key="3">
    <source>
        <dbReference type="EMBL" id="MFC4362006.1"/>
    </source>
</evidence>
<protein>
    <submittedName>
        <fullName evidence="3">Amidohydrolase</fullName>
    </submittedName>
</protein>
<organism evidence="3 4">
    <name type="scientific">Simiduia curdlanivorans</name>
    <dbReference type="NCBI Taxonomy" id="1492769"/>
    <lineage>
        <taxon>Bacteria</taxon>
        <taxon>Pseudomonadati</taxon>
        <taxon>Pseudomonadota</taxon>
        <taxon>Gammaproteobacteria</taxon>
        <taxon>Cellvibrionales</taxon>
        <taxon>Cellvibrionaceae</taxon>
        <taxon>Simiduia</taxon>
    </lineage>
</organism>
<accession>A0ABV8V3K7</accession>
<dbReference type="CDD" id="cd01309">
    <property type="entry name" value="Met_dep_hydrolase_C"/>
    <property type="match status" value="1"/>
</dbReference>
<proteinExistence type="predicted"/>
<dbReference type="Proteomes" id="UP001595840">
    <property type="component" value="Unassembled WGS sequence"/>
</dbReference>
<feature type="domain" description="Amidohydrolase-related" evidence="2">
    <location>
        <begin position="381"/>
        <end position="434"/>
    </location>
</feature>
<evidence type="ECO:0000256" key="1">
    <source>
        <dbReference type="SAM" id="SignalP"/>
    </source>
</evidence>
<dbReference type="PANTHER" id="PTHR43135">
    <property type="entry name" value="ALPHA-D-RIBOSE 1-METHYLPHOSPHONATE 5-TRIPHOSPHATE DIPHOSPHATASE"/>
    <property type="match status" value="1"/>
</dbReference>
<dbReference type="SUPFAM" id="SSF51338">
    <property type="entry name" value="Composite domain of metallo-dependent hydrolases"/>
    <property type="match status" value="1"/>
</dbReference>